<comment type="caution">
    <text evidence="1">The sequence shown here is derived from an EMBL/GenBank/DDBJ whole genome shotgun (WGS) entry which is preliminary data.</text>
</comment>
<sequence>MLAHRRPPPSRWPVHSLRSARAESPATPPATAPALPDGALGLMRLGDTLLALPIDALREVAACPARLHPMAAGADGIAGALNLRQVHVPVLDLGPRLGLPSQEAGKHKVVVILSWQQRRIGLLVDEVCGMAQATPGQLQALAGPLDDHTPRITAALASLPDGRCASLLDLNALASQPGLPWVADQRGDHRATNALAGAGEGRISLLLFDADPIPLAIEATEVHTTVPEAEVQPNALTSALCAGVIDYQGRQVPVLDTLRALGLGQQQAASRVSVLLLRAPQGGMLALRLDRVRDITAVPRQVIAPMPAMAVLDEGLFAGVYHCPQRGQHLIINPTGLLTNEWIRGLAETARPSTAAARAPLGAARAPGAPVPATHAAAQQDSYLVFNAGRSYACRLRLVSEIIRYPRDLVALDGRGELLGLHMHQGRAVPLLCLSRILGHAAPTDIDAVRVLIVERAGQMLGLAVQSVTGIETAHWHHWPRRAGDDGDGSGLQLGELIEISSLDGQSRHTVPVLDLDRWLDAMTAPGAATSLRQRLAQSAVECGIRNAGCDVV</sequence>
<dbReference type="EMBL" id="JAPPUY010000001">
    <property type="protein sequence ID" value="MCY4743934.1"/>
    <property type="molecule type" value="Genomic_DNA"/>
</dbReference>
<reference evidence="1" key="1">
    <citation type="submission" date="2022-08" db="EMBL/GenBank/DDBJ databases">
        <title>Genome sequencing of Pelomonas sp. UHG3.</title>
        <authorList>
            <person name="So Y."/>
        </authorList>
    </citation>
    <scope>NUCLEOTIDE SEQUENCE</scope>
    <source>
        <strain evidence="1">UHG3</strain>
    </source>
</reference>
<accession>A0ACC6C6M9</accession>
<organism evidence="1 2">
    <name type="scientific">Roseateles hydrophilus</name>
    <dbReference type="NCBI Taxonomy" id="2975054"/>
    <lineage>
        <taxon>Bacteria</taxon>
        <taxon>Pseudomonadati</taxon>
        <taxon>Pseudomonadota</taxon>
        <taxon>Betaproteobacteria</taxon>
        <taxon>Burkholderiales</taxon>
        <taxon>Sphaerotilaceae</taxon>
        <taxon>Roseateles</taxon>
    </lineage>
</organism>
<gene>
    <name evidence="1" type="ORF">NYO99_03010</name>
</gene>
<proteinExistence type="predicted"/>
<evidence type="ECO:0000313" key="2">
    <source>
        <dbReference type="Proteomes" id="UP001076464"/>
    </source>
</evidence>
<name>A0ACC6C6M9_9BURK</name>
<evidence type="ECO:0000313" key="1">
    <source>
        <dbReference type="EMBL" id="MCY4743934.1"/>
    </source>
</evidence>
<dbReference type="Proteomes" id="UP001076464">
    <property type="component" value="Unassembled WGS sequence"/>
</dbReference>
<keyword evidence="2" id="KW-1185">Reference proteome</keyword>
<protein>
    <submittedName>
        <fullName evidence="1">Chemotaxis protein CheW</fullName>
    </submittedName>
</protein>